<dbReference type="InterPro" id="IPR031367">
    <property type="entry name" value="CCDC24"/>
</dbReference>
<dbReference type="Proteomes" id="UP000006671">
    <property type="component" value="Unassembled WGS sequence"/>
</dbReference>
<dbReference type="PANTHER" id="PTHR28601:SF1">
    <property type="entry name" value="COILED-COIL DOMAIN-CONTAINING PROTEIN 24"/>
    <property type="match status" value="1"/>
</dbReference>
<name>D2UXN5_NAEGR</name>
<dbReference type="OrthoDB" id="6022633at2759"/>
<dbReference type="AlphaFoldDB" id="D2UXN5"/>
<dbReference type="Pfam" id="PF15669">
    <property type="entry name" value="CCDC24"/>
    <property type="match status" value="1"/>
</dbReference>
<dbReference type="GeneID" id="8863605"/>
<dbReference type="KEGG" id="ngr:NAEGRDRAFT_61189"/>
<evidence type="ECO:0000313" key="2">
    <source>
        <dbReference type="EMBL" id="EFC50315.1"/>
    </source>
</evidence>
<feature type="compositionally biased region" description="Low complexity" evidence="1">
    <location>
        <begin position="143"/>
        <end position="162"/>
    </location>
</feature>
<dbReference type="InParanoid" id="D2UXN5"/>
<dbReference type="VEuPathDB" id="AmoebaDB:NAEGRDRAFT_61189"/>
<sequence length="302" mass="35241">MRIAIKIEENNPKEWYTSYIVRVPEINSLATKELLWNQLCTYIKDIERDAIRRQIGEQIISETEVKILFDYRGETQQQERQVEWARMSFKGDTIFKQVKLNIQSLTEMLKKQHDKLFESERDKEIVSFVLNNSKPPSRPETPRPSSRQSSNSSDGSGSSSTFSAGLEMKEVEKHLNFISVHEVLTNIREAMHFEKDILNEDIEYIRELIDEEFSFNKSLCDYKVPSFSEVKQVENKLQENLRNVSITSQTEKKRELKPLSKAEPPTRPKTPILISNNLKKTSSRTVTRLRNAIRQSKDLSIE</sequence>
<evidence type="ECO:0000313" key="3">
    <source>
        <dbReference type="Proteomes" id="UP000006671"/>
    </source>
</evidence>
<proteinExistence type="predicted"/>
<evidence type="ECO:0000256" key="1">
    <source>
        <dbReference type="SAM" id="MobiDB-lite"/>
    </source>
</evidence>
<feature type="region of interest" description="Disordered" evidence="1">
    <location>
        <begin position="128"/>
        <end position="162"/>
    </location>
</feature>
<organism evidence="3">
    <name type="scientific">Naegleria gruberi</name>
    <name type="common">Amoeba</name>
    <dbReference type="NCBI Taxonomy" id="5762"/>
    <lineage>
        <taxon>Eukaryota</taxon>
        <taxon>Discoba</taxon>
        <taxon>Heterolobosea</taxon>
        <taxon>Tetramitia</taxon>
        <taxon>Eutetramitia</taxon>
        <taxon>Vahlkampfiidae</taxon>
        <taxon>Naegleria</taxon>
    </lineage>
</organism>
<dbReference type="EMBL" id="GG738845">
    <property type="protein sequence ID" value="EFC50315.1"/>
    <property type="molecule type" value="Genomic_DNA"/>
</dbReference>
<accession>D2UXN5</accession>
<gene>
    <name evidence="2" type="ORF">NAEGRDRAFT_61189</name>
</gene>
<reference evidence="2 3" key="1">
    <citation type="journal article" date="2010" name="Cell">
        <title>The genome of Naegleria gruberi illuminates early eukaryotic versatility.</title>
        <authorList>
            <person name="Fritz-Laylin L.K."/>
            <person name="Prochnik S.E."/>
            <person name="Ginger M.L."/>
            <person name="Dacks J.B."/>
            <person name="Carpenter M.L."/>
            <person name="Field M.C."/>
            <person name="Kuo A."/>
            <person name="Paredez A."/>
            <person name="Chapman J."/>
            <person name="Pham J."/>
            <person name="Shu S."/>
            <person name="Neupane R."/>
            <person name="Cipriano M."/>
            <person name="Mancuso J."/>
            <person name="Tu H."/>
            <person name="Salamov A."/>
            <person name="Lindquist E."/>
            <person name="Shapiro H."/>
            <person name="Lucas S."/>
            <person name="Grigoriev I.V."/>
            <person name="Cande W.Z."/>
            <person name="Fulton C."/>
            <person name="Rokhsar D.S."/>
            <person name="Dawson S.C."/>
        </authorList>
    </citation>
    <scope>NUCLEOTIDE SEQUENCE [LARGE SCALE GENOMIC DNA]</scope>
    <source>
        <strain evidence="2 3">NEG-M</strain>
    </source>
</reference>
<protein>
    <submittedName>
        <fullName evidence="2">Predicted protein</fullName>
    </submittedName>
</protein>
<dbReference type="PANTHER" id="PTHR28601">
    <property type="entry name" value="COILED-COIL DOMAIN-CONTAINING PROTEIN 24"/>
    <property type="match status" value="1"/>
</dbReference>
<keyword evidence="3" id="KW-1185">Reference proteome</keyword>
<feature type="region of interest" description="Disordered" evidence="1">
    <location>
        <begin position="248"/>
        <end position="273"/>
    </location>
</feature>
<dbReference type="OMA" id="HDICVES"/>
<feature type="compositionally biased region" description="Basic and acidic residues" evidence="1">
    <location>
        <begin position="250"/>
        <end position="266"/>
    </location>
</feature>
<dbReference type="RefSeq" id="XP_002683059.1">
    <property type="nucleotide sequence ID" value="XM_002683013.1"/>
</dbReference>